<reference evidence="3 4" key="1">
    <citation type="journal article" date="2018" name="New Phytol.">
        <title>Comparative genomics and transcriptomics depict ericoid mycorrhizal fungi as versatile saprotrophs and plant mutualists.</title>
        <authorList>
            <person name="Martino E."/>
            <person name="Morin E."/>
            <person name="Grelet G.A."/>
            <person name="Kuo A."/>
            <person name="Kohler A."/>
            <person name="Daghino S."/>
            <person name="Barry K.W."/>
            <person name="Cichocki N."/>
            <person name="Clum A."/>
            <person name="Dockter R.B."/>
            <person name="Hainaut M."/>
            <person name="Kuo R.C."/>
            <person name="LaButti K."/>
            <person name="Lindahl B.D."/>
            <person name="Lindquist E.A."/>
            <person name="Lipzen A."/>
            <person name="Khouja H.R."/>
            <person name="Magnuson J."/>
            <person name="Murat C."/>
            <person name="Ohm R.A."/>
            <person name="Singer S.W."/>
            <person name="Spatafora J.W."/>
            <person name="Wang M."/>
            <person name="Veneault-Fourrey C."/>
            <person name="Henrissat B."/>
            <person name="Grigoriev I.V."/>
            <person name="Martin F.M."/>
            <person name="Perotto S."/>
        </authorList>
    </citation>
    <scope>NUCLEOTIDE SEQUENCE [LARGE SCALE GENOMIC DNA]</scope>
    <source>
        <strain evidence="3 4">ATCC 22711</strain>
    </source>
</reference>
<dbReference type="CDD" id="cd19077">
    <property type="entry name" value="AKR_AKR8A1-2"/>
    <property type="match status" value="1"/>
</dbReference>
<dbReference type="PANTHER" id="PTHR43625:SF78">
    <property type="entry name" value="PYRIDOXAL REDUCTASE-RELATED"/>
    <property type="match status" value="1"/>
</dbReference>
<evidence type="ECO:0000259" key="2">
    <source>
        <dbReference type="Pfam" id="PF00248"/>
    </source>
</evidence>
<dbReference type="GO" id="GO:0016491">
    <property type="term" value="F:oxidoreductase activity"/>
    <property type="evidence" value="ECO:0007669"/>
    <property type="project" value="UniProtKB-KW"/>
</dbReference>
<dbReference type="Gene3D" id="3.20.20.100">
    <property type="entry name" value="NADP-dependent oxidoreductase domain"/>
    <property type="match status" value="1"/>
</dbReference>
<dbReference type="PANTHER" id="PTHR43625">
    <property type="entry name" value="AFLATOXIN B1 ALDEHYDE REDUCTASE"/>
    <property type="match status" value="1"/>
</dbReference>
<dbReference type="FunCoup" id="A0A2T3B3C6">
    <property type="interactions" value="36"/>
</dbReference>
<keyword evidence="4" id="KW-1185">Reference proteome</keyword>
<dbReference type="InParanoid" id="A0A2T3B3C6"/>
<accession>A0A2T3B3C6</accession>
<dbReference type="Proteomes" id="UP000241818">
    <property type="component" value="Unassembled WGS sequence"/>
</dbReference>
<proteinExistence type="predicted"/>
<feature type="domain" description="NADP-dependent oxidoreductase" evidence="2">
    <location>
        <begin position="13"/>
        <end position="309"/>
    </location>
</feature>
<evidence type="ECO:0000313" key="3">
    <source>
        <dbReference type="EMBL" id="PSS20133.1"/>
    </source>
</evidence>
<dbReference type="Pfam" id="PF00248">
    <property type="entry name" value="Aldo_ket_red"/>
    <property type="match status" value="1"/>
</dbReference>
<dbReference type="AlphaFoldDB" id="A0A2T3B3C6"/>
<protein>
    <recommendedName>
        <fullName evidence="2">NADP-dependent oxidoreductase domain-containing protein</fullName>
    </recommendedName>
</protein>
<name>A0A2T3B3C6_AMORE</name>
<dbReference type="InterPro" id="IPR036812">
    <property type="entry name" value="NAD(P)_OxRdtase_dom_sf"/>
</dbReference>
<evidence type="ECO:0000256" key="1">
    <source>
        <dbReference type="ARBA" id="ARBA00023002"/>
    </source>
</evidence>
<dbReference type="STRING" id="857342.A0A2T3B3C6"/>
<keyword evidence="1" id="KW-0560">Oxidoreductase</keyword>
<dbReference type="GO" id="GO:0005737">
    <property type="term" value="C:cytoplasm"/>
    <property type="evidence" value="ECO:0007669"/>
    <property type="project" value="TreeGrafter"/>
</dbReference>
<gene>
    <name evidence="3" type="ORF">M430DRAFT_119578</name>
</gene>
<evidence type="ECO:0000313" key="4">
    <source>
        <dbReference type="Proteomes" id="UP000241818"/>
    </source>
</evidence>
<dbReference type="RefSeq" id="XP_024721403.1">
    <property type="nucleotide sequence ID" value="XM_024861751.1"/>
</dbReference>
<dbReference type="GeneID" id="36569832"/>
<dbReference type="InterPro" id="IPR023210">
    <property type="entry name" value="NADP_OxRdtase_dom"/>
</dbReference>
<sequence length="329" mass="35793">MPEILGKQIGSTGYGLMGLTWRPTPQPEEESFKAMKASLAAGCNFWNGGEFYGTPENNSLTLLEHYFTKYPEDADKVVLSIKGGLKDMHPDGSPENVRRSVDTCLKLLNGKKKIDIFECARVDKNTPIETTLKVLDEEYVKTGKIGGIALSEVSAATIEKAVKVTKIVAAEVELSLWATDIFSNGVAQSCARHNIPVVAYSPIGRGMLTGQITKPEDIPEGDFRRTVPRFSPENFGKNLELVNELVKFAKQKNCTPAQLAISWVKSLSKKDGNPEIIPIPGATTVERVVENSKDVALSKEELAEIDSILKSFTVVGGRYGGPAALHIEG</sequence>
<dbReference type="EMBL" id="KZ679010">
    <property type="protein sequence ID" value="PSS20133.1"/>
    <property type="molecule type" value="Genomic_DNA"/>
</dbReference>
<organism evidence="3 4">
    <name type="scientific">Amorphotheca resinae ATCC 22711</name>
    <dbReference type="NCBI Taxonomy" id="857342"/>
    <lineage>
        <taxon>Eukaryota</taxon>
        <taxon>Fungi</taxon>
        <taxon>Dikarya</taxon>
        <taxon>Ascomycota</taxon>
        <taxon>Pezizomycotina</taxon>
        <taxon>Leotiomycetes</taxon>
        <taxon>Helotiales</taxon>
        <taxon>Amorphothecaceae</taxon>
        <taxon>Amorphotheca</taxon>
    </lineage>
</organism>
<dbReference type="OrthoDB" id="37537at2759"/>
<dbReference type="InterPro" id="IPR050791">
    <property type="entry name" value="Aldo-Keto_reductase"/>
</dbReference>
<dbReference type="SUPFAM" id="SSF51430">
    <property type="entry name" value="NAD(P)-linked oxidoreductase"/>
    <property type="match status" value="1"/>
</dbReference>